<dbReference type="GO" id="GO:0071972">
    <property type="term" value="F:peptidoglycan L,D-transpeptidase activity"/>
    <property type="evidence" value="ECO:0007669"/>
    <property type="project" value="TreeGrafter"/>
</dbReference>
<dbReference type="EMBL" id="CP060634">
    <property type="protein sequence ID" value="QNM06866.1"/>
    <property type="molecule type" value="Genomic_DNA"/>
</dbReference>
<keyword evidence="5 8" id="KW-0573">Peptidoglycan synthesis</keyword>
<dbReference type="CDD" id="cd00063">
    <property type="entry name" value="FN3"/>
    <property type="match status" value="2"/>
</dbReference>
<evidence type="ECO:0000259" key="12">
    <source>
        <dbReference type="PROSITE" id="PS52029"/>
    </source>
</evidence>
<sequence>MKKLKKCLRRSISLLVLSFLCMGNVMQIMAAEETSAAVPTEAAQTLEADEESTVVSESTPEEPTESVVADLNEQKDEVVNSTFLPAPSKIDVKNVSDYALELTWPFVAGASGYIVYRSEDNGATWDRLTSDWKNIYQDMSLTFGVEYLYKVQTILLENNVWVFGDTTGPVSGRMKLETPQNVQVFPGAGNHSVKLTWNQAGSAAIYGVMRSDSPDGPYTLQDVVFCDFKYTDSDLEIGKEYYYKIYASTFLDGIWYNGEMSAAVSGRVRNAPAQVKAECSSLTSISLGWEAIPGAAGYLIFRSDKAGGPWQTVTSTWMNVCTDTGLEPYKEYYYYVQTLDFVDGFWGYGADSQIVSAKTGLAVPGNVTVAADGANYYGMRIRWDVTQGATFYGIMRAVSGTGNFEWIGMTYALDYLDMSVTPGESYDYKVYATNFIDGQWFNGEMSSPVSGRARSESDGPVISNVTVVDVSGRGYTVVCNVASSSPITQVIFPSWTDKNGQDDIVWSAGYVSGNTAIFQVWTKDHNYEIGKYLTCIYAYDSTGKMTGVSCEVNVPVFSKGSGTGWYDTDGENGERYYLLNGTAVTGWQYVGGLKYYFYSNGALCQDVDNLIGVQSNYVIKVNKQMNCVTIYASDGAHGYVIPVKSMLCSTGDDTPLGTFYTPQKYRWKAMFNGTWAQFATRLTAGEGFLFHSITYETTNNRTLLTDGYNGLGVTRSAGCIRLLCKNAYWIYSRCSLGTKVIVYNSSTSGPFYRPVLVPIPSTQRYDPTDPFL</sequence>
<feature type="chain" id="PRO_5028886251" evidence="10">
    <location>
        <begin position="31"/>
        <end position="772"/>
    </location>
</feature>
<dbReference type="Gene3D" id="2.60.40.10">
    <property type="entry name" value="Immunoglobulins"/>
    <property type="match status" value="4"/>
</dbReference>
<reference evidence="13 14" key="1">
    <citation type="submission" date="2020-08" db="EMBL/GenBank/DDBJ databases">
        <authorList>
            <person name="Liu C."/>
            <person name="Sun Q."/>
        </authorList>
    </citation>
    <scope>NUCLEOTIDE SEQUENCE [LARGE SCALE GENOMIC DNA]</scope>
    <source>
        <strain evidence="13 14">NSJ-38</strain>
    </source>
</reference>
<keyword evidence="4 8" id="KW-0133">Cell shape</keyword>
<keyword evidence="10" id="KW-0732">Signal</keyword>
<dbReference type="KEGG" id="qdo:H9Q78_07085"/>
<protein>
    <submittedName>
        <fullName evidence="13">GBS Bsp-like repeat-containing protein</fullName>
    </submittedName>
</protein>
<evidence type="ECO:0000256" key="9">
    <source>
        <dbReference type="SAM" id="MobiDB-lite"/>
    </source>
</evidence>
<evidence type="ECO:0000313" key="14">
    <source>
        <dbReference type="Proteomes" id="UP000515823"/>
    </source>
</evidence>
<dbReference type="GO" id="GO:0018104">
    <property type="term" value="P:peptidoglycan-protein cross-linking"/>
    <property type="evidence" value="ECO:0007669"/>
    <property type="project" value="TreeGrafter"/>
</dbReference>
<keyword evidence="14" id="KW-1185">Reference proteome</keyword>
<proteinExistence type="predicted"/>
<dbReference type="RefSeq" id="WP_249304624.1">
    <property type="nucleotide sequence ID" value="NZ_CP060634.1"/>
</dbReference>
<dbReference type="InterPro" id="IPR018337">
    <property type="entry name" value="Cell_wall/Cho-bd_repeat"/>
</dbReference>
<keyword evidence="3" id="KW-0677">Repeat</keyword>
<dbReference type="Proteomes" id="UP000515823">
    <property type="component" value="Chromosome"/>
</dbReference>
<dbReference type="Gene3D" id="2.10.270.10">
    <property type="entry name" value="Cholin Binding"/>
    <property type="match status" value="1"/>
</dbReference>
<dbReference type="InterPro" id="IPR038063">
    <property type="entry name" value="Transpep_catalytic_dom"/>
</dbReference>
<dbReference type="SMART" id="SM00060">
    <property type="entry name" value="FN3"/>
    <property type="match status" value="4"/>
</dbReference>
<organism evidence="13 14">
    <name type="scientific">Qiania dongpingensis</name>
    <dbReference type="NCBI Taxonomy" id="2763669"/>
    <lineage>
        <taxon>Bacteria</taxon>
        <taxon>Bacillati</taxon>
        <taxon>Bacillota</taxon>
        <taxon>Clostridia</taxon>
        <taxon>Lachnospirales</taxon>
        <taxon>Lachnospiraceae</taxon>
        <taxon>Qiania</taxon>
    </lineage>
</organism>
<feature type="region of interest" description="Disordered" evidence="9">
    <location>
        <begin position="40"/>
        <end position="63"/>
    </location>
</feature>
<dbReference type="InterPro" id="IPR005490">
    <property type="entry name" value="LD_TPept_cat_dom"/>
</dbReference>
<feature type="active site" description="Proton donor/acceptor" evidence="8">
    <location>
        <position position="691"/>
    </location>
</feature>
<evidence type="ECO:0000256" key="2">
    <source>
        <dbReference type="ARBA" id="ARBA00022679"/>
    </source>
</evidence>
<dbReference type="GO" id="GO:0071555">
    <property type="term" value="P:cell wall organization"/>
    <property type="evidence" value="ECO:0007669"/>
    <property type="project" value="UniProtKB-UniRule"/>
</dbReference>
<dbReference type="SUPFAM" id="SSF49265">
    <property type="entry name" value="Fibronectin type III"/>
    <property type="match status" value="2"/>
</dbReference>
<evidence type="ECO:0000259" key="11">
    <source>
        <dbReference type="PROSITE" id="PS50853"/>
    </source>
</evidence>
<feature type="domain" description="L,D-TPase catalytic" evidence="12">
    <location>
        <begin position="617"/>
        <end position="743"/>
    </location>
</feature>
<evidence type="ECO:0000256" key="10">
    <source>
        <dbReference type="SAM" id="SignalP"/>
    </source>
</evidence>
<dbReference type="InterPro" id="IPR003961">
    <property type="entry name" value="FN3_dom"/>
</dbReference>
<dbReference type="InterPro" id="IPR013783">
    <property type="entry name" value="Ig-like_fold"/>
</dbReference>
<dbReference type="PANTHER" id="PTHR30582:SF2">
    <property type="entry name" value="L,D-TRANSPEPTIDASE YCIB-RELATED"/>
    <property type="match status" value="1"/>
</dbReference>
<feature type="active site" description="Nucleophile" evidence="8">
    <location>
        <position position="719"/>
    </location>
</feature>
<evidence type="ECO:0000256" key="6">
    <source>
        <dbReference type="ARBA" id="ARBA00023316"/>
    </source>
</evidence>
<comment type="pathway">
    <text evidence="1 8">Cell wall biogenesis; peptidoglycan biosynthesis.</text>
</comment>
<evidence type="ECO:0000313" key="13">
    <source>
        <dbReference type="EMBL" id="QNM06866.1"/>
    </source>
</evidence>
<dbReference type="SUPFAM" id="SSF69360">
    <property type="entry name" value="Cell wall binding repeat"/>
    <property type="match status" value="1"/>
</dbReference>
<dbReference type="PROSITE" id="PS50853">
    <property type="entry name" value="FN3"/>
    <property type="match status" value="1"/>
</dbReference>
<dbReference type="InterPro" id="IPR050979">
    <property type="entry name" value="LD-transpeptidase"/>
</dbReference>
<dbReference type="Gene3D" id="2.60.40.3760">
    <property type="match status" value="1"/>
</dbReference>
<keyword evidence="6 8" id="KW-0961">Cell wall biogenesis/degradation</keyword>
<dbReference type="GO" id="GO:0008360">
    <property type="term" value="P:regulation of cell shape"/>
    <property type="evidence" value="ECO:0007669"/>
    <property type="project" value="UniProtKB-UniRule"/>
</dbReference>
<dbReference type="CDD" id="cd16913">
    <property type="entry name" value="YkuD_like"/>
    <property type="match status" value="1"/>
</dbReference>
<dbReference type="Pfam" id="PF03734">
    <property type="entry name" value="YkuD"/>
    <property type="match status" value="1"/>
</dbReference>
<feature type="domain" description="Fibronectin type-III" evidence="11">
    <location>
        <begin position="271"/>
        <end position="362"/>
    </location>
</feature>
<gene>
    <name evidence="13" type="ORF">H9Q78_07085</name>
</gene>
<dbReference type="SUPFAM" id="SSF141523">
    <property type="entry name" value="L,D-transpeptidase catalytic domain-like"/>
    <property type="match status" value="1"/>
</dbReference>
<dbReference type="InterPro" id="IPR036116">
    <property type="entry name" value="FN3_sf"/>
</dbReference>
<feature type="repeat" description="Cell wall-binding" evidence="7">
    <location>
        <begin position="584"/>
        <end position="603"/>
    </location>
</feature>
<evidence type="ECO:0000256" key="3">
    <source>
        <dbReference type="ARBA" id="ARBA00022737"/>
    </source>
</evidence>
<dbReference type="PROSITE" id="PS52029">
    <property type="entry name" value="LD_TPASE"/>
    <property type="match status" value="1"/>
</dbReference>
<keyword evidence="2" id="KW-0808">Transferase</keyword>
<dbReference type="Gene3D" id="2.40.440.10">
    <property type="entry name" value="L,D-transpeptidase catalytic domain-like"/>
    <property type="match status" value="1"/>
</dbReference>
<evidence type="ECO:0000256" key="5">
    <source>
        <dbReference type="ARBA" id="ARBA00022984"/>
    </source>
</evidence>
<dbReference type="AlphaFoldDB" id="A0A7G9G7T4"/>
<dbReference type="PANTHER" id="PTHR30582">
    <property type="entry name" value="L,D-TRANSPEPTIDASE"/>
    <property type="match status" value="1"/>
</dbReference>
<feature type="signal peptide" evidence="10">
    <location>
        <begin position="1"/>
        <end position="30"/>
    </location>
</feature>
<evidence type="ECO:0000256" key="8">
    <source>
        <dbReference type="PROSITE-ProRule" id="PRU01373"/>
    </source>
</evidence>
<dbReference type="InterPro" id="IPR013688">
    <property type="entry name" value="GBS_Bsp-like"/>
</dbReference>
<dbReference type="GO" id="GO:0016740">
    <property type="term" value="F:transferase activity"/>
    <property type="evidence" value="ECO:0007669"/>
    <property type="project" value="UniProtKB-KW"/>
</dbReference>
<evidence type="ECO:0000256" key="1">
    <source>
        <dbReference type="ARBA" id="ARBA00004752"/>
    </source>
</evidence>
<dbReference type="UniPathway" id="UPA00219"/>
<accession>A0A7G9G7T4</accession>
<evidence type="ECO:0000256" key="7">
    <source>
        <dbReference type="PROSITE-ProRule" id="PRU00591"/>
    </source>
</evidence>
<dbReference type="Pfam" id="PF08481">
    <property type="entry name" value="GBS_Bsp-like"/>
    <property type="match status" value="1"/>
</dbReference>
<dbReference type="GO" id="GO:0005576">
    <property type="term" value="C:extracellular region"/>
    <property type="evidence" value="ECO:0007669"/>
    <property type="project" value="TreeGrafter"/>
</dbReference>
<name>A0A7G9G7T4_9FIRM</name>
<dbReference type="PROSITE" id="PS51170">
    <property type="entry name" value="CW"/>
    <property type="match status" value="1"/>
</dbReference>
<evidence type="ECO:0000256" key="4">
    <source>
        <dbReference type="ARBA" id="ARBA00022960"/>
    </source>
</evidence>